<feature type="compositionally biased region" description="Polar residues" evidence="1">
    <location>
        <begin position="79"/>
        <end position="88"/>
    </location>
</feature>
<evidence type="ECO:0000313" key="4">
    <source>
        <dbReference type="Proteomes" id="UP001058872"/>
    </source>
</evidence>
<evidence type="ECO:0000256" key="2">
    <source>
        <dbReference type="SAM" id="SignalP"/>
    </source>
</evidence>
<proteinExistence type="predicted"/>
<feature type="region of interest" description="Disordered" evidence="1">
    <location>
        <begin position="79"/>
        <end position="100"/>
    </location>
</feature>
<reference evidence="3" key="1">
    <citation type="submission" date="2018-04" db="EMBL/GenBank/DDBJ databases">
        <title>Genomes of Endosymbiotic and Endophytic Bradyrhizobium Publication status.</title>
        <authorList>
            <person name="Guha S."/>
            <person name="Jorrin B."/>
            <person name="Sarkar M."/>
            <person name="Poole P.S."/>
            <person name="DasGupta M."/>
        </authorList>
    </citation>
    <scope>NUCLEOTIDE SEQUENCE</scope>
    <source>
        <strain evidence="3">WBOS16</strain>
    </source>
</reference>
<dbReference type="AlphaFoldDB" id="A0AAE9SUP5"/>
<dbReference type="EMBL" id="CP028989">
    <property type="protein sequence ID" value="UUO69792.1"/>
    <property type="molecule type" value="Genomic_DNA"/>
</dbReference>
<dbReference type="Proteomes" id="UP001058872">
    <property type="component" value="Chromosome"/>
</dbReference>
<organism evidence="3 4">
    <name type="scientific">Bradyrhizobium betae</name>
    <dbReference type="NCBI Taxonomy" id="244734"/>
    <lineage>
        <taxon>Bacteria</taxon>
        <taxon>Pseudomonadati</taxon>
        <taxon>Pseudomonadota</taxon>
        <taxon>Alphaproteobacteria</taxon>
        <taxon>Hyphomicrobiales</taxon>
        <taxon>Nitrobacteraceae</taxon>
        <taxon>Bradyrhizobium</taxon>
    </lineage>
</organism>
<protein>
    <recommendedName>
        <fullName evidence="5">DUF3551 domain-containing protein</fullName>
    </recommendedName>
</protein>
<feature type="signal peptide" evidence="2">
    <location>
        <begin position="1"/>
        <end position="32"/>
    </location>
</feature>
<evidence type="ECO:0000256" key="1">
    <source>
        <dbReference type="SAM" id="MobiDB-lite"/>
    </source>
</evidence>
<gene>
    <name evidence="3" type="ORF">DCM83_22845</name>
</gene>
<dbReference type="InterPro" id="IPR021937">
    <property type="entry name" value="DUF3551"/>
</dbReference>
<dbReference type="Pfam" id="PF12071">
    <property type="entry name" value="DUF3551"/>
    <property type="match status" value="1"/>
</dbReference>
<name>A0AAE9SUP5_9BRAD</name>
<feature type="chain" id="PRO_5042040323" description="DUF3551 domain-containing protein" evidence="2">
    <location>
        <begin position="33"/>
        <end position="100"/>
    </location>
</feature>
<accession>A0AAE9SUP5</accession>
<sequence>MNISTIWRRMLSVLAATSMVAVVTPVFAPAAAAPVDSNYPVCLQQWEWGGSSRIYCSYRTWEECKASALGLPAMCLTNPYRSPPTSARPSHRRSAPDRMW</sequence>
<evidence type="ECO:0000313" key="3">
    <source>
        <dbReference type="EMBL" id="UUO69792.1"/>
    </source>
</evidence>
<evidence type="ECO:0008006" key="5">
    <source>
        <dbReference type="Google" id="ProtNLM"/>
    </source>
</evidence>
<keyword evidence="2" id="KW-0732">Signal</keyword>